<evidence type="ECO:0000256" key="1">
    <source>
        <dbReference type="SAM" id="Phobius"/>
    </source>
</evidence>
<protein>
    <recommendedName>
        <fullName evidence="3">F-box incomplete domain containing protein</fullName>
    </recommendedName>
</protein>
<evidence type="ECO:0000313" key="2">
    <source>
        <dbReference type="EMBL" id="AVK75651.1"/>
    </source>
</evidence>
<dbReference type="InterPro" id="IPR052050">
    <property type="entry name" value="SecEffector_AnkRepeat"/>
</dbReference>
<proteinExistence type="predicted"/>
<keyword evidence="1" id="KW-1133">Transmembrane helix</keyword>
<dbReference type="RefSeq" id="YP_009481654.1">
    <property type="nucleotide sequence ID" value="NC_037666.1"/>
</dbReference>
<dbReference type="EMBL" id="MG011690">
    <property type="protein sequence ID" value="AVK75651.1"/>
    <property type="molecule type" value="Genomic_DNA"/>
</dbReference>
<dbReference type="Proteomes" id="UP000249287">
    <property type="component" value="Segment"/>
</dbReference>
<evidence type="ECO:0008006" key="3">
    <source>
        <dbReference type="Google" id="ProtNLM"/>
    </source>
</evidence>
<sequence length="380" mass="42131">MSAARTAAKIDRAKMERPHCPVGIADMPSETIWMILGHLANLGSVVNCCAALGRSPGDFIISAAATRPKPFLERGAPVEFVRALARARGSLIPASWLDAAVVGGRLDVIAWLHGVADIDRMCGVDADTWPTVSGARRKQFRSSAQRLLKSAIKAGNTNALEWLLGFYAAPRFAANPLVDRGMIDRLCEWTISFGRNTLEIVDALHRRHPSARCGCRRRFADAAIRADRADVLAWMCASQCGAQLDFDDASRIYDAIHDAIDAKACRVIAWLADRTCRLDIVERLLCEILMLHGTQSQRDAIDIVVRAGLYWPCVQWLCPWLLCAFFDIHDDPRQHPFDLRAPPFLRHTATLLWLVFMSVLVFCLPAVGSCAIGMLIARRY</sequence>
<dbReference type="PANTHER" id="PTHR46586:SF3">
    <property type="entry name" value="ANKYRIN REPEAT-CONTAINING PROTEIN"/>
    <property type="match status" value="1"/>
</dbReference>
<name>A0A2U7UB23_9VIRU</name>
<dbReference type="KEGG" id="vg:36842364"/>
<organism evidence="2">
    <name type="scientific">Pandoravirus neocaledonia</name>
    <dbReference type="NCBI Taxonomy" id="2107708"/>
    <lineage>
        <taxon>Viruses</taxon>
        <taxon>Pandoravirus</taxon>
    </lineage>
</organism>
<feature type="transmembrane region" description="Helical" evidence="1">
    <location>
        <begin position="351"/>
        <end position="377"/>
    </location>
</feature>
<accession>A0A2U7UB23</accession>
<reference evidence="2" key="1">
    <citation type="journal article" date="2018" name="Nat. Commun.">
        <title>Diversity and evolution of the emerging Pandoraviridae family.</title>
        <authorList>
            <person name="Legendre M."/>
            <person name="Fabre E."/>
            <person name="Poirot O."/>
            <person name="Jeudy S."/>
            <person name="Lartigue A."/>
            <person name="Alempic J.M."/>
            <person name="Beucher L."/>
            <person name="Philippe N."/>
            <person name="Bertaux L."/>
            <person name="Christo-Foroux E."/>
            <person name="Labadie K."/>
            <person name="Coute Y."/>
            <person name="Abergel C."/>
            <person name="Claverie J.M."/>
        </authorList>
    </citation>
    <scope>NUCLEOTIDE SEQUENCE [LARGE SCALE GENOMIC DNA]</scope>
    <source>
        <strain evidence="2">Neocaledonia</strain>
    </source>
</reference>
<keyword evidence="1" id="KW-0812">Transmembrane</keyword>
<gene>
    <name evidence="2" type="ORF">pneo_cds_44</name>
</gene>
<dbReference type="GeneID" id="36842364"/>
<keyword evidence="1" id="KW-0472">Membrane</keyword>
<dbReference type="PANTHER" id="PTHR46586">
    <property type="entry name" value="ANKYRIN REPEAT-CONTAINING PROTEIN"/>
    <property type="match status" value="1"/>
</dbReference>